<evidence type="ECO:0000256" key="4">
    <source>
        <dbReference type="ARBA" id="ARBA00022833"/>
    </source>
</evidence>
<keyword evidence="4" id="KW-0862">Zinc</keyword>
<dbReference type="AlphaFoldDB" id="X1IBG1"/>
<dbReference type="Pfam" id="PF02633">
    <property type="entry name" value="Creatininase"/>
    <property type="match status" value="1"/>
</dbReference>
<dbReference type="PANTHER" id="PTHR35005">
    <property type="entry name" value="3-DEHYDRO-SCYLLO-INOSOSE HYDROLASE"/>
    <property type="match status" value="1"/>
</dbReference>
<reference evidence="5" key="1">
    <citation type="journal article" date="2014" name="Front. Microbiol.">
        <title>High frequency of phylogenetically diverse reductive dehalogenase-homologous genes in deep subseafloor sedimentary metagenomes.</title>
        <authorList>
            <person name="Kawai M."/>
            <person name="Futagami T."/>
            <person name="Toyoda A."/>
            <person name="Takaki Y."/>
            <person name="Nishi S."/>
            <person name="Hori S."/>
            <person name="Arai W."/>
            <person name="Tsubouchi T."/>
            <person name="Morono Y."/>
            <person name="Uchiyama I."/>
            <person name="Ito T."/>
            <person name="Fujiyama A."/>
            <person name="Inagaki F."/>
            <person name="Takami H."/>
        </authorList>
    </citation>
    <scope>NUCLEOTIDE SEQUENCE</scope>
    <source>
        <strain evidence="5">Expedition CK06-06</strain>
    </source>
</reference>
<dbReference type="EMBL" id="BARU01039314">
    <property type="protein sequence ID" value="GAH79756.1"/>
    <property type="molecule type" value="Genomic_DNA"/>
</dbReference>
<dbReference type="GO" id="GO:0046872">
    <property type="term" value="F:metal ion binding"/>
    <property type="evidence" value="ECO:0007669"/>
    <property type="project" value="UniProtKB-KW"/>
</dbReference>
<keyword evidence="2" id="KW-0479">Metal-binding</keyword>
<evidence type="ECO:0000313" key="5">
    <source>
        <dbReference type="EMBL" id="GAH79756.1"/>
    </source>
</evidence>
<dbReference type="InterPro" id="IPR024087">
    <property type="entry name" value="Creatininase-like_sf"/>
</dbReference>
<dbReference type="SUPFAM" id="SSF102215">
    <property type="entry name" value="Creatininase"/>
    <property type="match status" value="1"/>
</dbReference>
<evidence type="ECO:0008006" key="6">
    <source>
        <dbReference type="Google" id="ProtNLM"/>
    </source>
</evidence>
<dbReference type="PANTHER" id="PTHR35005:SF1">
    <property type="entry name" value="2-AMINO-5-FORMYLAMINO-6-RIBOSYLAMINOPYRIMIDIN-4(3H)-ONE 5'-MONOPHOSPHATE DEFORMYLASE"/>
    <property type="match status" value="1"/>
</dbReference>
<sequence>TQFAVLKDVIKSLVTQGIKKMFILNGHGGNEFRHMIRELKVIQPEIFISTLDWYKTLDNLKYFDEPGDHAGEMETSIMLHIQPDICLPVKEAGEGKAAGFSLKGIKEGWVWAPREWKKISKDTGIGNPSKATAEKGKRFFNDLTEKIASFLIELDKSDPDDLYDHK</sequence>
<keyword evidence="3" id="KW-0378">Hydrolase</keyword>
<comment type="cofactor">
    <cofactor evidence="1">
        <name>Zn(2+)</name>
        <dbReference type="ChEBI" id="CHEBI:29105"/>
    </cofactor>
</comment>
<evidence type="ECO:0000256" key="1">
    <source>
        <dbReference type="ARBA" id="ARBA00001947"/>
    </source>
</evidence>
<dbReference type="GO" id="GO:0009231">
    <property type="term" value="P:riboflavin biosynthetic process"/>
    <property type="evidence" value="ECO:0007669"/>
    <property type="project" value="TreeGrafter"/>
</dbReference>
<dbReference type="Gene3D" id="3.40.50.10310">
    <property type="entry name" value="Creatininase"/>
    <property type="match status" value="1"/>
</dbReference>
<gene>
    <name evidence="5" type="ORF">S03H2_60956</name>
</gene>
<proteinExistence type="predicted"/>
<feature type="non-terminal residue" evidence="5">
    <location>
        <position position="1"/>
    </location>
</feature>
<comment type="caution">
    <text evidence="5">The sequence shown here is derived from an EMBL/GenBank/DDBJ whole genome shotgun (WGS) entry which is preliminary data.</text>
</comment>
<dbReference type="InterPro" id="IPR003785">
    <property type="entry name" value="Creatininase/forma_Hydrolase"/>
</dbReference>
<evidence type="ECO:0000256" key="2">
    <source>
        <dbReference type="ARBA" id="ARBA00022723"/>
    </source>
</evidence>
<accession>X1IBG1</accession>
<organism evidence="5">
    <name type="scientific">marine sediment metagenome</name>
    <dbReference type="NCBI Taxonomy" id="412755"/>
    <lineage>
        <taxon>unclassified sequences</taxon>
        <taxon>metagenomes</taxon>
        <taxon>ecological metagenomes</taxon>
    </lineage>
</organism>
<evidence type="ECO:0000256" key="3">
    <source>
        <dbReference type="ARBA" id="ARBA00022801"/>
    </source>
</evidence>
<protein>
    <recommendedName>
        <fullName evidence="6">Creatininase family protein</fullName>
    </recommendedName>
</protein>
<dbReference type="GO" id="GO:0016811">
    <property type="term" value="F:hydrolase activity, acting on carbon-nitrogen (but not peptide) bonds, in linear amides"/>
    <property type="evidence" value="ECO:0007669"/>
    <property type="project" value="TreeGrafter"/>
</dbReference>
<name>X1IBG1_9ZZZZ</name>